<organism evidence="1 2">
    <name type="scientific">Ralstonia solanacearum (strain Po82)</name>
    <dbReference type="NCBI Taxonomy" id="1031711"/>
    <lineage>
        <taxon>Bacteria</taxon>
        <taxon>Pseudomonadati</taxon>
        <taxon>Pseudomonadota</taxon>
        <taxon>Betaproteobacteria</taxon>
        <taxon>Burkholderiales</taxon>
        <taxon>Burkholderiaceae</taxon>
        <taxon>Ralstonia</taxon>
        <taxon>Ralstonia solanacearum species complex</taxon>
    </lineage>
</organism>
<dbReference type="PATRIC" id="fig|1031711.3.peg.2690"/>
<dbReference type="InterPro" id="IPR036291">
    <property type="entry name" value="NAD(P)-bd_dom_sf"/>
</dbReference>
<keyword evidence="1" id="KW-0472">Membrane</keyword>
<dbReference type="Proteomes" id="UP000007953">
    <property type="component" value="Chromosome"/>
</dbReference>
<dbReference type="SUPFAM" id="SSF51735">
    <property type="entry name" value="NAD(P)-binding Rossmann-fold domains"/>
    <property type="match status" value="1"/>
</dbReference>
<dbReference type="AlphaFoldDB" id="F6G511"/>
<keyword evidence="1" id="KW-0812">Transmembrane</keyword>
<dbReference type="HOGENOM" id="CLU_071330_5_2_4"/>
<evidence type="ECO:0000313" key="2">
    <source>
        <dbReference type="Proteomes" id="UP000007953"/>
    </source>
</evidence>
<dbReference type="PANTHER" id="PTHR14097:SF8">
    <property type="entry name" value="NAD(P)-BINDING DOMAIN-CONTAINING PROTEIN"/>
    <property type="match status" value="1"/>
</dbReference>
<accession>F6G511</accession>
<dbReference type="eggNOG" id="COG0702">
    <property type="taxonomic scope" value="Bacteria"/>
</dbReference>
<dbReference type="KEGG" id="rsn:RSPO_c02752"/>
<proteinExistence type="predicted"/>
<protein>
    <submittedName>
        <fullName evidence="1">Hypothetical transmembrane protein</fullName>
    </submittedName>
</protein>
<sequence>MFPMKIILFGATGMVGAGALREALGSPEVESVLSIGRRSCGVEHPKLRELLLPDLFDFTAVEEQLVGYDASIWAVGVSSFGLNEAAYAKVTEVLTLTWARALLHLNPGFSFCYCSAGGAGGNMMWARVRQRVENALQSMPFRYAGAVRPGFIRPAPGIRSRTPAYQAGIVLLKPFFPLFPFFVRVFPFLFTTSEILGRTMLRIVQGQTDRFILESKDINRVGVQDG</sequence>
<dbReference type="Gene3D" id="3.40.50.720">
    <property type="entry name" value="NAD(P)-binding Rossmann-like Domain"/>
    <property type="match status" value="1"/>
</dbReference>
<evidence type="ECO:0000313" key="1">
    <source>
        <dbReference type="EMBL" id="AEG70044.1"/>
    </source>
</evidence>
<name>F6G511_RALS8</name>
<reference evidence="1 2" key="1">
    <citation type="journal article" date="2011" name="J. Bacteriol.">
        <title>Complete genome sequence of the plant pathogen Ralstonia solanacearum strain Po82.</title>
        <authorList>
            <person name="Xu J."/>
            <person name="Zheng H.J."/>
            <person name="Liu L."/>
            <person name="Pan Z.C."/>
            <person name="Prior P."/>
            <person name="Tang B."/>
            <person name="Xu J.S."/>
            <person name="Zhang H."/>
            <person name="Tian Q."/>
            <person name="Zhang L.Q."/>
            <person name="Feng J."/>
        </authorList>
    </citation>
    <scope>NUCLEOTIDE SEQUENCE [LARGE SCALE GENOMIC DNA]</scope>
    <source>
        <strain evidence="1 2">Po82</strain>
    </source>
</reference>
<dbReference type="EMBL" id="CP002819">
    <property type="protein sequence ID" value="AEG70044.1"/>
    <property type="molecule type" value="Genomic_DNA"/>
</dbReference>
<gene>
    <name evidence="1" type="ordered locus">RSPO_c02752</name>
</gene>
<dbReference type="PANTHER" id="PTHR14097">
    <property type="entry name" value="OXIDOREDUCTASE HTATIP2"/>
    <property type="match status" value="1"/>
</dbReference>